<dbReference type="InterPro" id="IPR018313">
    <property type="entry name" value="SBP_3_CS"/>
</dbReference>
<keyword evidence="5" id="KW-0812">Transmembrane</keyword>
<comment type="subcellular location">
    <subcellularLocation>
        <location evidence="1">Cell envelope</location>
    </subcellularLocation>
</comment>
<dbReference type="Pfam" id="PF00497">
    <property type="entry name" value="SBP_bac_3"/>
    <property type="match status" value="1"/>
</dbReference>
<evidence type="ECO:0000256" key="4">
    <source>
        <dbReference type="RuleBase" id="RU003744"/>
    </source>
</evidence>
<evidence type="ECO:0000256" key="3">
    <source>
        <dbReference type="ARBA" id="ARBA00022729"/>
    </source>
</evidence>
<reference evidence="7" key="1">
    <citation type="journal article" date="2013" name="PLoS ONE">
        <title>Metagenomic insights into the carbohydrate-active enzymes carried by the microorganisms adhering to solid digesta in the rumen of cows.</title>
        <authorList>
            <person name="Wang L."/>
            <person name="Hatem A."/>
            <person name="Catalyurek U.V."/>
            <person name="Morrison M."/>
            <person name="Yu Z."/>
        </authorList>
    </citation>
    <scope>NUCLEOTIDE SEQUENCE</scope>
</reference>
<feature type="domain" description="Solute-binding protein family 3/N-terminal" evidence="6">
    <location>
        <begin position="87"/>
        <end position="308"/>
    </location>
</feature>
<organism evidence="7">
    <name type="scientific">uncultured bacterium Contig46</name>
    <dbReference type="NCBI Taxonomy" id="1393580"/>
    <lineage>
        <taxon>Bacteria</taxon>
        <taxon>environmental samples</taxon>
    </lineage>
</organism>
<dbReference type="Gene3D" id="3.40.190.10">
    <property type="entry name" value="Periplasmic binding protein-like II"/>
    <property type="match status" value="2"/>
</dbReference>
<evidence type="ECO:0000256" key="5">
    <source>
        <dbReference type="SAM" id="Phobius"/>
    </source>
</evidence>
<dbReference type="AlphaFoldDB" id="W0FMY3"/>
<name>W0FMY3_9BACT</name>
<keyword evidence="5" id="KW-0472">Membrane</keyword>
<evidence type="ECO:0000256" key="2">
    <source>
        <dbReference type="ARBA" id="ARBA00010333"/>
    </source>
</evidence>
<dbReference type="PROSITE" id="PS01039">
    <property type="entry name" value="SBP_BACTERIAL_3"/>
    <property type="match status" value="1"/>
</dbReference>
<dbReference type="EMBL" id="KC246785">
    <property type="protein sequence ID" value="AHF24152.1"/>
    <property type="molecule type" value="Genomic_DNA"/>
</dbReference>
<keyword evidence="3" id="KW-0732">Signal</keyword>
<dbReference type="GO" id="GO:0030313">
    <property type="term" value="C:cell envelope"/>
    <property type="evidence" value="ECO:0007669"/>
    <property type="project" value="UniProtKB-SubCell"/>
</dbReference>
<evidence type="ECO:0000259" key="6">
    <source>
        <dbReference type="SMART" id="SM00062"/>
    </source>
</evidence>
<sequence>MPVAAASDDTLLLHNGHGISSLPVFYCPQIPRPQIQAAAHFIERKLRRILSMKKLISVILSVALFLAVAAVSAEGNGRLDEIQSRGALIVGTEGTWSPYTYHDENDNLVGFDVEVAKLIADSIGVDIQYSETVWSSIFGSLDAGQIDLVVNEVSYTEERAVKYDFSIPYTFTQRAILVKADNDGINGLSDIAGKIASNDPTSSIGQFALDNGAELDPVGEMAQSISEVLNGRADLTINTTVAFADYLKQHPESETLVKIIVVTDPAPTGHIPVLKGDEQLLNAVNEALRKAQEDGTLSELSLKYFGIDITKE</sequence>
<accession>W0FMY3</accession>
<keyword evidence="5" id="KW-1133">Transmembrane helix</keyword>
<dbReference type="PANTHER" id="PTHR35936">
    <property type="entry name" value="MEMBRANE-BOUND LYTIC MUREIN TRANSGLYCOSYLASE F"/>
    <property type="match status" value="1"/>
</dbReference>
<evidence type="ECO:0000256" key="1">
    <source>
        <dbReference type="ARBA" id="ARBA00004196"/>
    </source>
</evidence>
<dbReference type="SMART" id="SM00062">
    <property type="entry name" value="PBPb"/>
    <property type="match status" value="1"/>
</dbReference>
<dbReference type="SUPFAM" id="SSF53850">
    <property type="entry name" value="Periplasmic binding protein-like II"/>
    <property type="match status" value="1"/>
</dbReference>
<comment type="similarity">
    <text evidence="2 4">Belongs to the bacterial solute-binding protein 3 family.</text>
</comment>
<feature type="transmembrane region" description="Helical" evidence="5">
    <location>
        <begin position="55"/>
        <end position="73"/>
    </location>
</feature>
<dbReference type="PANTHER" id="PTHR35936:SF19">
    <property type="entry name" value="AMINO-ACID-BINDING PROTEIN YXEM-RELATED"/>
    <property type="match status" value="1"/>
</dbReference>
<dbReference type="InterPro" id="IPR001638">
    <property type="entry name" value="Solute-binding_3/MltF_N"/>
</dbReference>
<protein>
    <submittedName>
        <fullName evidence="7">Amino acid ABC transporter substrate-binding protein</fullName>
    </submittedName>
</protein>
<evidence type="ECO:0000313" key="7">
    <source>
        <dbReference type="EMBL" id="AHF24152.1"/>
    </source>
</evidence>
<proteinExistence type="inferred from homology"/>